<comment type="caution">
    <text evidence="1">The sequence shown here is derived from an EMBL/GenBank/DDBJ whole genome shotgun (WGS) entry which is preliminary data.</text>
</comment>
<reference evidence="1" key="1">
    <citation type="journal article" date="2023" name="GigaByte">
        <title>Genome assembly of the bearded iris, Iris pallida Lam.</title>
        <authorList>
            <person name="Bruccoleri R.E."/>
            <person name="Oakeley E.J."/>
            <person name="Faust A.M.E."/>
            <person name="Altorfer M."/>
            <person name="Dessus-Babus S."/>
            <person name="Burckhardt D."/>
            <person name="Oertli M."/>
            <person name="Naumann U."/>
            <person name="Petersen F."/>
            <person name="Wong J."/>
        </authorList>
    </citation>
    <scope>NUCLEOTIDE SEQUENCE</scope>
    <source>
        <strain evidence="1">GSM-AAB239-AS_SAM_17_03QT</strain>
    </source>
</reference>
<dbReference type="Proteomes" id="UP001140949">
    <property type="component" value="Unassembled WGS sequence"/>
</dbReference>
<dbReference type="AlphaFoldDB" id="A0AAX6G779"/>
<reference evidence="1" key="2">
    <citation type="submission" date="2023-04" db="EMBL/GenBank/DDBJ databases">
        <authorList>
            <person name="Bruccoleri R.E."/>
            <person name="Oakeley E.J."/>
            <person name="Faust A.-M."/>
            <person name="Dessus-Babus S."/>
            <person name="Altorfer M."/>
            <person name="Burckhardt D."/>
            <person name="Oertli M."/>
            <person name="Naumann U."/>
            <person name="Petersen F."/>
            <person name="Wong J."/>
        </authorList>
    </citation>
    <scope>NUCLEOTIDE SEQUENCE</scope>
    <source>
        <strain evidence="1">GSM-AAB239-AS_SAM_17_03QT</strain>
        <tissue evidence="1">Leaf</tissue>
    </source>
</reference>
<gene>
    <name evidence="1" type="ORF">M6B38_102730</name>
</gene>
<keyword evidence="2" id="KW-1185">Reference proteome</keyword>
<dbReference type="EMBL" id="JANAVB010022398">
    <property type="protein sequence ID" value="KAJ6824208.1"/>
    <property type="molecule type" value="Genomic_DNA"/>
</dbReference>
<evidence type="ECO:0000313" key="1">
    <source>
        <dbReference type="EMBL" id="KAJ6824208.1"/>
    </source>
</evidence>
<organism evidence="1 2">
    <name type="scientific">Iris pallida</name>
    <name type="common">Sweet iris</name>
    <dbReference type="NCBI Taxonomy" id="29817"/>
    <lineage>
        <taxon>Eukaryota</taxon>
        <taxon>Viridiplantae</taxon>
        <taxon>Streptophyta</taxon>
        <taxon>Embryophyta</taxon>
        <taxon>Tracheophyta</taxon>
        <taxon>Spermatophyta</taxon>
        <taxon>Magnoliopsida</taxon>
        <taxon>Liliopsida</taxon>
        <taxon>Asparagales</taxon>
        <taxon>Iridaceae</taxon>
        <taxon>Iridoideae</taxon>
        <taxon>Irideae</taxon>
        <taxon>Iris</taxon>
    </lineage>
</organism>
<proteinExistence type="predicted"/>
<accession>A0AAX6G779</accession>
<evidence type="ECO:0008006" key="3">
    <source>
        <dbReference type="Google" id="ProtNLM"/>
    </source>
</evidence>
<sequence>MLLAAHERTTAFCLFLLVPDPSETVRLKALGYLPSSSSFAAQPCSSASFISRCLFPSSWRARHPSTILGHDKPCQ</sequence>
<evidence type="ECO:0000313" key="2">
    <source>
        <dbReference type="Proteomes" id="UP001140949"/>
    </source>
</evidence>
<name>A0AAX6G779_IRIPA</name>
<protein>
    <recommendedName>
        <fullName evidence="3">Secreted protein</fullName>
    </recommendedName>
</protein>